<dbReference type="OrthoDB" id="10483069at2759"/>
<keyword evidence="2" id="KW-1133">Transmembrane helix</keyword>
<dbReference type="EMBL" id="KZ613843">
    <property type="protein sequence ID" value="PMD57765.1"/>
    <property type="molecule type" value="Genomic_DNA"/>
</dbReference>
<dbReference type="Proteomes" id="UP000235371">
    <property type="component" value="Unassembled WGS sequence"/>
</dbReference>
<dbReference type="AlphaFoldDB" id="A0A2J6T414"/>
<name>A0A2J6T414_9HELO</name>
<feature type="transmembrane region" description="Helical" evidence="2">
    <location>
        <begin position="142"/>
        <end position="163"/>
    </location>
</feature>
<evidence type="ECO:0000313" key="4">
    <source>
        <dbReference type="Proteomes" id="UP000235371"/>
    </source>
</evidence>
<keyword evidence="2" id="KW-0472">Membrane</keyword>
<evidence type="ECO:0000313" key="3">
    <source>
        <dbReference type="EMBL" id="PMD57765.1"/>
    </source>
</evidence>
<feature type="transmembrane region" description="Helical" evidence="2">
    <location>
        <begin position="170"/>
        <end position="190"/>
    </location>
</feature>
<sequence>MSDTNWLQEGTTVFVRHQVTSDFAAASADRPFDLQSSHSAPALAHEINDIWTRKIHRTKGNTSHTHHDPSNTTSERDHHDESPCGNPFNHFNRFLHNSSHLHHWLVRQQLHGLECSPYCGSLVSSSLFAKTKTSPSKFSNQYSLSQLGISIFWNVVALVNINITAHTFHAIIDLVVFSIILALGLVGFLHDEYNYLRNGYHLSVNSIWLSQELAAGGCMVATVVLQLILVLLNLLSARISKRIQEQELVVPLPPPPYAEPIITKLPTAELRKEKEEWFEDCDGKSLTSTSTLADSEKSLGTTEA</sequence>
<dbReference type="InParanoid" id="A0A2J6T414"/>
<accession>A0A2J6T414</accession>
<proteinExistence type="predicted"/>
<protein>
    <submittedName>
        <fullName evidence="3">Uncharacterized protein</fullName>
    </submittedName>
</protein>
<reference evidence="3 4" key="1">
    <citation type="submission" date="2016-04" db="EMBL/GenBank/DDBJ databases">
        <title>A degradative enzymes factory behind the ericoid mycorrhizal symbiosis.</title>
        <authorList>
            <consortium name="DOE Joint Genome Institute"/>
            <person name="Martino E."/>
            <person name="Morin E."/>
            <person name="Grelet G."/>
            <person name="Kuo A."/>
            <person name="Kohler A."/>
            <person name="Daghino S."/>
            <person name="Barry K."/>
            <person name="Choi C."/>
            <person name="Cichocki N."/>
            <person name="Clum A."/>
            <person name="Copeland A."/>
            <person name="Hainaut M."/>
            <person name="Haridas S."/>
            <person name="Labutti K."/>
            <person name="Lindquist E."/>
            <person name="Lipzen A."/>
            <person name="Khouja H.-R."/>
            <person name="Murat C."/>
            <person name="Ohm R."/>
            <person name="Olson A."/>
            <person name="Spatafora J."/>
            <person name="Veneault-Fourrey C."/>
            <person name="Henrissat B."/>
            <person name="Grigoriev I."/>
            <person name="Martin F."/>
            <person name="Perotto S."/>
        </authorList>
    </citation>
    <scope>NUCLEOTIDE SEQUENCE [LARGE SCALE GENOMIC DNA]</scope>
    <source>
        <strain evidence="3 4">E</strain>
    </source>
</reference>
<feature type="transmembrane region" description="Helical" evidence="2">
    <location>
        <begin position="213"/>
        <end position="235"/>
    </location>
</feature>
<feature type="compositionally biased region" description="Polar residues" evidence="1">
    <location>
        <begin position="285"/>
        <end position="304"/>
    </location>
</feature>
<keyword evidence="2" id="KW-0812">Transmembrane</keyword>
<evidence type="ECO:0000256" key="1">
    <source>
        <dbReference type="SAM" id="MobiDB-lite"/>
    </source>
</evidence>
<feature type="region of interest" description="Disordered" evidence="1">
    <location>
        <begin position="280"/>
        <end position="304"/>
    </location>
</feature>
<gene>
    <name evidence="3" type="ORF">K444DRAFT_664909</name>
</gene>
<keyword evidence="4" id="KW-1185">Reference proteome</keyword>
<dbReference type="RefSeq" id="XP_024734669.1">
    <property type="nucleotide sequence ID" value="XM_024887023.1"/>
</dbReference>
<dbReference type="GeneID" id="36595099"/>
<organism evidence="3 4">
    <name type="scientific">Hyaloscypha bicolor E</name>
    <dbReference type="NCBI Taxonomy" id="1095630"/>
    <lineage>
        <taxon>Eukaryota</taxon>
        <taxon>Fungi</taxon>
        <taxon>Dikarya</taxon>
        <taxon>Ascomycota</taxon>
        <taxon>Pezizomycotina</taxon>
        <taxon>Leotiomycetes</taxon>
        <taxon>Helotiales</taxon>
        <taxon>Hyaloscyphaceae</taxon>
        <taxon>Hyaloscypha</taxon>
        <taxon>Hyaloscypha bicolor</taxon>
    </lineage>
</organism>
<feature type="compositionally biased region" description="Basic and acidic residues" evidence="1">
    <location>
        <begin position="65"/>
        <end position="82"/>
    </location>
</feature>
<evidence type="ECO:0000256" key="2">
    <source>
        <dbReference type="SAM" id="Phobius"/>
    </source>
</evidence>
<feature type="region of interest" description="Disordered" evidence="1">
    <location>
        <begin position="57"/>
        <end position="82"/>
    </location>
</feature>